<evidence type="ECO:0000256" key="4">
    <source>
        <dbReference type="ARBA" id="ARBA00022475"/>
    </source>
</evidence>
<gene>
    <name evidence="14" type="ORF">K5L01_08555</name>
</gene>
<keyword evidence="3 12" id="KW-0813">Transport</keyword>
<feature type="region of interest" description="Disordered" evidence="13">
    <location>
        <begin position="437"/>
        <end position="467"/>
    </location>
</feature>
<feature type="transmembrane region" description="Helical" evidence="12">
    <location>
        <begin position="216"/>
        <end position="234"/>
    </location>
</feature>
<keyword evidence="5 12" id="KW-0349">Heme</keyword>
<evidence type="ECO:0000256" key="10">
    <source>
        <dbReference type="ARBA" id="ARBA00023004"/>
    </source>
</evidence>
<dbReference type="EMBL" id="JAIKTS010000002">
    <property type="protein sequence ID" value="MCL7714691.1"/>
    <property type="molecule type" value="Genomic_DNA"/>
</dbReference>
<keyword evidence="6 12" id="KW-0812">Transmembrane</keyword>
<dbReference type="PIRSF" id="PIRSF006446">
    <property type="entry name" value="Cyt_quinol_oxidase_1"/>
    <property type="match status" value="1"/>
</dbReference>
<keyword evidence="10 12" id="KW-0408">Iron</keyword>
<feature type="transmembrane region" description="Helical" evidence="12">
    <location>
        <begin position="322"/>
        <end position="343"/>
    </location>
</feature>
<name>A0ABT0SH80_9GAMM</name>
<feature type="transmembrane region" description="Helical" evidence="12">
    <location>
        <begin position="181"/>
        <end position="204"/>
    </location>
</feature>
<comment type="subcellular location">
    <subcellularLocation>
        <location evidence="12">Cell inner membrane</location>
    </subcellularLocation>
    <subcellularLocation>
        <location evidence="1">Cell membrane</location>
        <topology evidence="1">Multi-pass membrane protein</topology>
    </subcellularLocation>
</comment>
<keyword evidence="15" id="KW-1185">Reference proteome</keyword>
<feature type="transmembrane region" description="Helical" evidence="12">
    <location>
        <begin position="124"/>
        <end position="144"/>
    </location>
</feature>
<keyword evidence="7 12" id="KW-0479">Metal-binding</keyword>
<evidence type="ECO:0000313" key="15">
    <source>
        <dbReference type="Proteomes" id="UP001431235"/>
    </source>
</evidence>
<evidence type="ECO:0000313" key="14">
    <source>
        <dbReference type="EMBL" id="MCL7714691.1"/>
    </source>
</evidence>
<evidence type="ECO:0000256" key="7">
    <source>
        <dbReference type="ARBA" id="ARBA00022723"/>
    </source>
</evidence>
<dbReference type="Pfam" id="PF01654">
    <property type="entry name" value="Cyt_bd_oxida_I"/>
    <property type="match status" value="1"/>
</dbReference>
<evidence type="ECO:0000256" key="11">
    <source>
        <dbReference type="ARBA" id="ARBA00023136"/>
    </source>
</evidence>
<evidence type="ECO:0000256" key="5">
    <source>
        <dbReference type="ARBA" id="ARBA00022617"/>
    </source>
</evidence>
<keyword evidence="9 12" id="KW-1133">Transmembrane helix</keyword>
<feature type="transmembrane region" description="Helical" evidence="12">
    <location>
        <begin position="94"/>
        <end position="117"/>
    </location>
</feature>
<accession>A0ABT0SH80</accession>
<evidence type="ECO:0000256" key="9">
    <source>
        <dbReference type="ARBA" id="ARBA00022989"/>
    </source>
</evidence>
<comment type="similarity">
    <text evidence="2 12">Belongs to the cytochrome ubiquinol oxidase subunit 1 family.</text>
</comment>
<dbReference type="InterPro" id="IPR002585">
    <property type="entry name" value="Cyt-d_ubiquinol_oxidase_su_1"/>
</dbReference>
<keyword evidence="8 12" id="KW-0249">Electron transport</keyword>
<feature type="transmembrane region" description="Helical" evidence="12">
    <location>
        <begin position="403"/>
        <end position="428"/>
    </location>
</feature>
<evidence type="ECO:0000256" key="8">
    <source>
        <dbReference type="ARBA" id="ARBA00022982"/>
    </source>
</evidence>
<comment type="caution">
    <text evidence="14">The sequence shown here is derived from an EMBL/GenBank/DDBJ whole genome shotgun (WGS) entry which is preliminary data.</text>
</comment>
<dbReference type="PANTHER" id="PTHR30365">
    <property type="entry name" value="CYTOCHROME D UBIQUINOL OXIDASE"/>
    <property type="match status" value="1"/>
</dbReference>
<keyword evidence="4 12" id="KW-1003">Cell membrane</keyword>
<protein>
    <submittedName>
        <fullName evidence="14">Cytochrome ubiquinol oxidase subunit I</fullName>
    </submittedName>
</protein>
<feature type="transmembrane region" description="Helical" evidence="12">
    <location>
        <begin position="56"/>
        <end position="74"/>
    </location>
</feature>
<organism evidence="14 15">
    <name type="scientific">Stenotrophomonas mori</name>
    <dbReference type="NCBI Taxonomy" id="2871096"/>
    <lineage>
        <taxon>Bacteria</taxon>
        <taxon>Pseudomonadati</taxon>
        <taxon>Pseudomonadota</taxon>
        <taxon>Gammaproteobacteria</taxon>
        <taxon>Lysobacterales</taxon>
        <taxon>Lysobacteraceae</taxon>
        <taxon>Stenotrophomonas</taxon>
    </lineage>
</organism>
<dbReference type="Proteomes" id="UP001431235">
    <property type="component" value="Unassembled WGS sequence"/>
</dbReference>
<evidence type="ECO:0000256" key="1">
    <source>
        <dbReference type="ARBA" id="ARBA00004651"/>
    </source>
</evidence>
<feature type="transmembrane region" description="Helical" evidence="12">
    <location>
        <begin position="12"/>
        <end position="35"/>
    </location>
</feature>
<dbReference type="RefSeq" id="WP_250063890.1">
    <property type="nucleotide sequence ID" value="NZ_JAIKTS010000002.1"/>
</dbReference>
<dbReference type="PANTHER" id="PTHR30365:SF14">
    <property type="entry name" value="CYTOCHROME BD MENAQUINOL OXIDASE SUBUNIT I-RELATED"/>
    <property type="match status" value="1"/>
</dbReference>
<evidence type="ECO:0000256" key="6">
    <source>
        <dbReference type="ARBA" id="ARBA00022692"/>
    </source>
</evidence>
<evidence type="ECO:0000256" key="3">
    <source>
        <dbReference type="ARBA" id="ARBA00022448"/>
    </source>
</evidence>
<proteinExistence type="inferred from homology"/>
<feature type="transmembrane region" description="Helical" evidence="12">
    <location>
        <begin position="355"/>
        <end position="377"/>
    </location>
</feature>
<evidence type="ECO:0000256" key="2">
    <source>
        <dbReference type="ARBA" id="ARBA00009819"/>
    </source>
</evidence>
<keyword evidence="11 12" id="KW-0472">Membrane</keyword>
<reference evidence="14 15" key="1">
    <citation type="submission" date="2021-08" db="EMBL/GenBank/DDBJ databases">
        <title>Novel members of of the genus Stenotrophomonas from differernt environment.</title>
        <authorList>
            <person name="Deng Y."/>
        </authorList>
    </citation>
    <scope>NUCLEOTIDE SEQUENCE [LARGE SCALE GENOMIC DNA]</scope>
    <source>
        <strain evidence="14 15">CPCC 101365</strain>
    </source>
</reference>
<sequence>MEALVLSRIQFGFVVSFHVLFPAFTIGTASWLAFVEWRWLRTRNPVWRELFFFWQKIFAVSFGMGVVSGIVMAFQFGTNWPRLSEVAGSVIGPLLTYEVLTAFFLEASFLGVMLFGWGRVPPRLHFFSTCMVALGTLFSTFWILSSNSWLHTPAGHVLVDGVVHPTDWWQVVFNPSFPYRLAHMALGSFITTCFVIGGVGAWYLRRGVHVEAGRKMLTAAVAFAALSVPLQILAGDLHGLNTLEHQPMKVAAMEAHWHPAAPGEGVPLVLFAVPDEAAERNGFEVAIPRLGSLILTHSLDGTFAPLTTVPASERPPVVPVFYAFRIMVGLGMLMLALAWLSALQLWRGRLLQSKWLLRAWNGMLPSGFVALVAGWFVTEMGRQPWVVYGLLRTADAVGPHSTWMVALSLAVYALGYAFVFGWGIWYLVKIIRTGPAPSPPPQPPSHDSTVPTPARPLSGADEPLEEG</sequence>
<evidence type="ECO:0000256" key="13">
    <source>
        <dbReference type="SAM" id="MobiDB-lite"/>
    </source>
</evidence>
<evidence type="ECO:0000256" key="12">
    <source>
        <dbReference type="PIRNR" id="PIRNR006446"/>
    </source>
</evidence>